<feature type="transmembrane region" description="Helical" evidence="1">
    <location>
        <begin position="12"/>
        <end position="34"/>
    </location>
</feature>
<dbReference type="GO" id="GO:0004622">
    <property type="term" value="F:phosphatidylcholine lysophospholipase activity"/>
    <property type="evidence" value="ECO:0007669"/>
    <property type="project" value="TreeGrafter"/>
</dbReference>
<dbReference type="PANTHER" id="PTHR30383">
    <property type="entry name" value="THIOESTERASE 1/PROTEASE 1/LYSOPHOSPHOLIPASE L1"/>
    <property type="match status" value="1"/>
</dbReference>
<evidence type="ECO:0000313" key="2">
    <source>
        <dbReference type="EMBL" id="AIF22062.1"/>
    </source>
</evidence>
<accession>A0A075I5M2</accession>
<dbReference type="AlphaFoldDB" id="A0A075I5M2"/>
<dbReference type="PANTHER" id="PTHR30383:SF5">
    <property type="entry name" value="SGNH HYDROLASE-TYPE ESTERASE DOMAIN-CONTAINING PROTEIN"/>
    <property type="match status" value="1"/>
</dbReference>
<organism evidence="2">
    <name type="scientific">uncultured marine thaumarchaeote SAT1000_07_E05</name>
    <dbReference type="NCBI Taxonomy" id="1456364"/>
    <lineage>
        <taxon>Archaea</taxon>
        <taxon>Nitrososphaerota</taxon>
        <taxon>environmental samples</taxon>
    </lineage>
</organism>
<dbReference type="InterPro" id="IPR051532">
    <property type="entry name" value="Ester_Hydrolysis_Enzymes"/>
</dbReference>
<keyword evidence="1" id="KW-0472">Membrane</keyword>
<evidence type="ECO:0000256" key="1">
    <source>
        <dbReference type="SAM" id="Phobius"/>
    </source>
</evidence>
<protein>
    <submittedName>
        <fullName evidence="2">GDSL family lipase</fullName>
    </submittedName>
</protein>
<keyword evidence="1" id="KW-1133">Transmembrane helix</keyword>
<dbReference type="InterPro" id="IPR036514">
    <property type="entry name" value="SGNH_hydro_sf"/>
</dbReference>
<dbReference type="EMBL" id="KF901203">
    <property type="protein sequence ID" value="AIF22062.1"/>
    <property type="molecule type" value="Genomic_DNA"/>
</dbReference>
<dbReference type="SUPFAM" id="SSF52266">
    <property type="entry name" value="SGNH hydrolase"/>
    <property type="match status" value="1"/>
</dbReference>
<sequence>MSVQVSYKKQAIFGIVGIILLLLVVEAIANVWWITQVHCEFEDNEIFQNIDEEKKRQLCLEFYGIKTSGGELIPNQITESITINSLGFRGDEFSNVKPPNTYRIFMVGGSTMFGAGSTSDETTIPGFMQKILIEKDFGFDIEVINSGIQAADSNTELKLVKQKLVTLSPDLIIMYDGWNDLRANNSPNELRENLEAICKFGNENNFNTIISLQPIAGFGNKILTKQESEYAKTGENYSEKPLIESLSVYQNYAKNLSEIKTCAKTVDLRDVFDNESRAIYWDQGHVSDQGNAIVAKSLYDTTLPIVLKNKDYNIFENEKFVGNISSAIYEGKEIAVNLELLSSTELDNKKIKINTYDNTNNEYVQNVTYFLSISKNNENLLREYFFAQDGVLIIDVQPNDDNIIKIIGEKQYAHNAYVTLGSEYSPDVSGHNLTSVTPLQLTGPIFNDDKIYTFDIELRTVYDTNNWVYTLTGFHYEINFKKGSMSEESFKNNRASEQIEVIIRDILSNYKTPILLNEIFNW</sequence>
<dbReference type="Gene3D" id="3.40.50.1110">
    <property type="entry name" value="SGNH hydrolase"/>
    <property type="match status" value="1"/>
</dbReference>
<reference evidence="2" key="1">
    <citation type="journal article" date="2014" name="Genome Biol. Evol.">
        <title>Pangenome evidence for extensive interdomain horizontal transfer affecting lineage core and shell genes in uncultured planktonic thaumarchaeota and euryarchaeota.</title>
        <authorList>
            <person name="Deschamps P."/>
            <person name="Zivanovic Y."/>
            <person name="Moreira D."/>
            <person name="Rodriguez-Valera F."/>
            <person name="Lopez-Garcia P."/>
        </authorList>
    </citation>
    <scope>NUCLEOTIDE SEQUENCE</scope>
</reference>
<dbReference type="CDD" id="cd00229">
    <property type="entry name" value="SGNH_hydrolase"/>
    <property type="match status" value="1"/>
</dbReference>
<name>A0A075I5M2_9ARCH</name>
<proteinExistence type="predicted"/>
<keyword evidence="1" id="KW-0812">Transmembrane</keyword>